<feature type="compositionally biased region" description="Basic and acidic residues" evidence="2">
    <location>
        <begin position="64"/>
        <end position="87"/>
    </location>
</feature>
<dbReference type="AlphaFoldDB" id="A0A4Y7U563"/>
<gene>
    <name evidence="3" type="ORF">D0809_25710</name>
</gene>
<evidence type="ECO:0000256" key="1">
    <source>
        <dbReference type="SAM" id="Coils"/>
    </source>
</evidence>
<dbReference type="Proteomes" id="UP000298340">
    <property type="component" value="Unassembled WGS sequence"/>
</dbReference>
<accession>A0A4Y7U563</accession>
<feature type="compositionally biased region" description="Low complexity" evidence="2">
    <location>
        <begin position="135"/>
        <end position="144"/>
    </location>
</feature>
<protein>
    <submittedName>
        <fullName evidence="3">Uncharacterized protein</fullName>
    </submittedName>
</protein>
<evidence type="ECO:0000256" key="2">
    <source>
        <dbReference type="SAM" id="MobiDB-lite"/>
    </source>
</evidence>
<feature type="region of interest" description="Disordered" evidence="2">
    <location>
        <begin position="135"/>
        <end position="157"/>
    </location>
</feature>
<organism evidence="3 4">
    <name type="scientific">Flavobacterium circumlabens</name>
    <dbReference type="NCBI Taxonomy" id="2133765"/>
    <lineage>
        <taxon>Bacteria</taxon>
        <taxon>Pseudomonadati</taxon>
        <taxon>Bacteroidota</taxon>
        <taxon>Flavobacteriia</taxon>
        <taxon>Flavobacteriales</taxon>
        <taxon>Flavobacteriaceae</taxon>
        <taxon>Flavobacterium</taxon>
    </lineage>
</organism>
<comment type="caution">
    <text evidence="3">The sequence shown here is derived from an EMBL/GenBank/DDBJ whole genome shotgun (WGS) entry which is preliminary data.</text>
</comment>
<feature type="non-terminal residue" evidence="3">
    <location>
        <position position="1"/>
    </location>
</feature>
<dbReference type="RefSeq" id="WP_170208100.1">
    <property type="nucleotide sequence ID" value="NZ_QWDN01000263.1"/>
</dbReference>
<keyword evidence="1" id="KW-0175">Coiled coil</keyword>
<evidence type="ECO:0000313" key="4">
    <source>
        <dbReference type="Proteomes" id="UP000298340"/>
    </source>
</evidence>
<feature type="compositionally biased region" description="Low complexity" evidence="2">
    <location>
        <begin position="88"/>
        <end position="98"/>
    </location>
</feature>
<feature type="coiled-coil region" evidence="1">
    <location>
        <begin position="20"/>
        <end position="50"/>
    </location>
</feature>
<reference evidence="3 4" key="1">
    <citation type="journal article" date="2018" name="Syst. Appl. Microbiol.">
        <title>Flavobacterium circumlabens sp. nov. and Flavobacterium cupreum sp. nov., two psychrotrophic species isolated from Antarctic environmental samples.</title>
        <authorList>
            <person name="Kralova S."/>
            <person name="Busse H.J."/>
            <person name="Svec P."/>
            <person name="Maslanova I."/>
            <person name="Stankova E."/>
            <person name="Bartak M."/>
            <person name="Sedlacek I."/>
        </authorList>
    </citation>
    <scope>NUCLEOTIDE SEQUENCE [LARGE SCALE GENOMIC DNA]</scope>
    <source>
        <strain evidence="3 4">CCM 8828</strain>
    </source>
</reference>
<sequence>AAVDNSNSYFAALNTSKLSKEKVLQAKDQLRDANAALQTATKEKQDADQIVLDGKDEIAKLTKELPQAKEKAAHTAEASKKDPKNNDLSKAAAQAAKSLSTLEQTLENAKLNETKVFDAAKVAADSLKIATANAANAKTDLANAESQAENDQKEVET</sequence>
<evidence type="ECO:0000313" key="3">
    <source>
        <dbReference type="EMBL" id="TEB41401.1"/>
    </source>
</evidence>
<dbReference type="EMBL" id="QWDN01000263">
    <property type="protein sequence ID" value="TEB41401.1"/>
    <property type="molecule type" value="Genomic_DNA"/>
</dbReference>
<feature type="non-terminal residue" evidence="3">
    <location>
        <position position="157"/>
    </location>
</feature>
<proteinExistence type="predicted"/>
<feature type="region of interest" description="Disordered" evidence="2">
    <location>
        <begin position="64"/>
        <end position="98"/>
    </location>
</feature>
<name>A0A4Y7U563_9FLAO</name>